<dbReference type="AlphaFoldDB" id="A0A420IRN2"/>
<evidence type="ECO:0000259" key="15">
    <source>
        <dbReference type="PROSITE" id="PS51083"/>
    </source>
</evidence>
<comment type="caution">
    <text evidence="16">The sequence shown here is derived from an EMBL/GenBank/DDBJ whole genome shotgun (WGS) entry which is preliminary data.</text>
</comment>
<feature type="domain" description="HIT-type" evidence="15">
    <location>
        <begin position="16"/>
        <end position="50"/>
    </location>
</feature>
<comment type="function">
    <text evidence="8">Required for box C/D snoRNAs accumulation involved in snoRNA processing, snoRNA transport to the nucleolus and ribosome biogenesis.</text>
</comment>
<evidence type="ECO:0000256" key="9">
    <source>
        <dbReference type="ARBA" id="ARBA00049654"/>
    </source>
</evidence>
<dbReference type="InterPro" id="IPR057721">
    <property type="entry name" value="BCD1_alpha/beta"/>
</dbReference>
<keyword evidence="5 13" id="KW-0863">Zinc-finger</keyword>
<sequence length="400" mass="46376">MGTNLILDEPLLTSLCSICYIDPPKYTCPRCLAETCSLTCSKRHKIWSSCNGIRDPTVYKPISEVATPAGIDHDYNFIHSIEHGISRSEKVLIEDLGLVSRDELNRARNGESEELWNKRHKRNNEPGEFCIQRETQERNIQILKAPKGMRRSKENTTTWNRKRKTINWQVEWFHLKPGSERLLHKVWGNRPISDQYDMICEEERRMKMTAEERRDFKKRKAEETKIRAIKRLKADSENNFYSPPTFLQDAQTTTWSLKLEHVVLSDCIREDPILDSTSRKYKFYIHRPLTPASFPKVIALVDPKKSLTEILTDRTIVEYPSIYVLDVETSSLPDEFMLEKDYLEITTQKSSDRISKNCIQKSIHEATSTIPNNSPESSSDISKSSSRSSSDEEDIENNVD</sequence>
<protein>
    <recommendedName>
        <fullName evidence="11">Box C/D snoRNA protein 1</fullName>
    </recommendedName>
    <alternativeName>
        <fullName evidence="12">Zinc finger HIT domain-containing protein 6</fullName>
    </alternativeName>
</protein>
<evidence type="ECO:0000313" key="16">
    <source>
        <dbReference type="EMBL" id="RKF77210.1"/>
    </source>
</evidence>
<comment type="similarity">
    <text evidence="9">Belongs to the BCD1 family.</text>
</comment>
<dbReference type="GO" id="GO:0008270">
    <property type="term" value="F:zinc ion binding"/>
    <property type="evidence" value="ECO:0007669"/>
    <property type="project" value="UniProtKB-UniRule"/>
</dbReference>
<evidence type="ECO:0000256" key="3">
    <source>
        <dbReference type="ARBA" id="ARBA00022553"/>
    </source>
</evidence>
<evidence type="ECO:0000256" key="13">
    <source>
        <dbReference type="PROSITE-ProRule" id="PRU00453"/>
    </source>
</evidence>
<dbReference type="InterPro" id="IPR051639">
    <property type="entry name" value="BCD1"/>
</dbReference>
<evidence type="ECO:0000256" key="11">
    <source>
        <dbReference type="ARBA" id="ARBA00068630"/>
    </source>
</evidence>
<dbReference type="Proteomes" id="UP000285326">
    <property type="component" value="Unassembled WGS sequence"/>
</dbReference>
<dbReference type="GO" id="GO:0070761">
    <property type="term" value="C:pre-snoRNP complex"/>
    <property type="evidence" value="ECO:0007669"/>
    <property type="project" value="TreeGrafter"/>
</dbReference>
<keyword evidence="1" id="KW-1017">Isopeptide bond</keyword>
<accession>A0A420IRN2</accession>
<dbReference type="Pfam" id="PF04438">
    <property type="entry name" value="zf-HIT"/>
    <property type="match status" value="1"/>
</dbReference>
<dbReference type="PANTHER" id="PTHR13483">
    <property type="entry name" value="BOX C_D SNORNA PROTEIN 1-RELATED"/>
    <property type="match status" value="1"/>
</dbReference>
<evidence type="ECO:0000256" key="8">
    <source>
        <dbReference type="ARBA" id="ARBA00049598"/>
    </source>
</evidence>
<evidence type="ECO:0000256" key="4">
    <source>
        <dbReference type="ARBA" id="ARBA00022723"/>
    </source>
</evidence>
<evidence type="ECO:0000256" key="10">
    <source>
        <dbReference type="ARBA" id="ARBA00061949"/>
    </source>
</evidence>
<dbReference type="GO" id="GO:0048254">
    <property type="term" value="P:snoRNA localization"/>
    <property type="evidence" value="ECO:0007669"/>
    <property type="project" value="TreeGrafter"/>
</dbReference>
<dbReference type="PROSITE" id="PS51083">
    <property type="entry name" value="ZF_HIT"/>
    <property type="match status" value="1"/>
</dbReference>
<evidence type="ECO:0000256" key="1">
    <source>
        <dbReference type="ARBA" id="ARBA00022499"/>
    </source>
</evidence>
<feature type="region of interest" description="Disordered" evidence="14">
    <location>
        <begin position="365"/>
        <end position="400"/>
    </location>
</feature>
<evidence type="ECO:0000256" key="5">
    <source>
        <dbReference type="ARBA" id="ARBA00022771"/>
    </source>
</evidence>
<dbReference type="FunFam" id="3.30.60.190:FF:000001">
    <property type="entry name" value="box C/D snoRNA protein 1"/>
    <property type="match status" value="1"/>
</dbReference>
<keyword evidence="3" id="KW-0597">Phosphoprotein</keyword>
<gene>
    <name evidence="16" type="ORF">GcM1_221039</name>
</gene>
<evidence type="ECO:0000313" key="17">
    <source>
        <dbReference type="Proteomes" id="UP000285326"/>
    </source>
</evidence>
<organism evidence="16 17">
    <name type="scientific">Golovinomyces cichoracearum</name>
    <dbReference type="NCBI Taxonomy" id="62708"/>
    <lineage>
        <taxon>Eukaryota</taxon>
        <taxon>Fungi</taxon>
        <taxon>Dikarya</taxon>
        <taxon>Ascomycota</taxon>
        <taxon>Pezizomycotina</taxon>
        <taxon>Leotiomycetes</taxon>
        <taxon>Erysiphales</taxon>
        <taxon>Erysiphaceae</taxon>
        <taxon>Golovinomyces</taxon>
    </lineage>
</organism>
<dbReference type="Pfam" id="PF25790">
    <property type="entry name" value="BCD1"/>
    <property type="match status" value="1"/>
</dbReference>
<keyword evidence="7" id="KW-0832">Ubl conjugation</keyword>
<keyword evidence="4" id="KW-0479">Metal-binding</keyword>
<dbReference type="GO" id="GO:0005634">
    <property type="term" value="C:nucleus"/>
    <property type="evidence" value="ECO:0007669"/>
    <property type="project" value="TreeGrafter"/>
</dbReference>
<feature type="compositionally biased region" description="Acidic residues" evidence="14">
    <location>
        <begin position="391"/>
        <end position="400"/>
    </location>
</feature>
<evidence type="ECO:0000256" key="12">
    <source>
        <dbReference type="ARBA" id="ARBA00077531"/>
    </source>
</evidence>
<dbReference type="GO" id="GO:0000492">
    <property type="term" value="P:box C/D snoRNP assembly"/>
    <property type="evidence" value="ECO:0007669"/>
    <property type="project" value="TreeGrafter"/>
</dbReference>
<comment type="subunit">
    <text evidence="10">Interacts with FBL, SNU13, NOP58, NUFIP1, RUVBL1, RUVBL2 and TAF9. Interacts (via HIT-type zinc finger) with the RUVBL1/RUVBL2 complex in the presence of ADP.</text>
</comment>
<evidence type="ECO:0000256" key="7">
    <source>
        <dbReference type="ARBA" id="ARBA00022843"/>
    </source>
</evidence>
<evidence type="ECO:0000256" key="6">
    <source>
        <dbReference type="ARBA" id="ARBA00022833"/>
    </source>
</evidence>
<dbReference type="Gene3D" id="3.30.60.190">
    <property type="match status" value="1"/>
</dbReference>
<dbReference type="EMBL" id="MCBS01022146">
    <property type="protein sequence ID" value="RKF77210.1"/>
    <property type="molecule type" value="Genomic_DNA"/>
</dbReference>
<keyword evidence="6" id="KW-0862">Zinc</keyword>
<evidence type="ECO:0000256" key="14">
    <source>
        <dbReference type="SAM" id="MobiDB-lite"/>
    </source>
</evidence>
<dbReference type="PANTHER" id="PTHR13483:SF11">
    <property type="entry name" value="ZINC FINGER HIT DOMAIN-CONTAINING PROTEIN 3"/>
    <property type="match status" value="1"/>
</dbReference>
<dbReference type="GO" id="GO:0000463">
    <property type="term" value="P:maturation of LSU-rRNA from tricistronic rRNA transcript (SSU-rRNA, 5.8S rRNA, LSU-rRNA)"/>
    <property type="evidence" value="ECO:0007669"/>
    <property type="project" value="TreeGrafter"/>
</dbReference>
<proteinExistence type="inferred from homology"/>
<feature type="compositionally biased region" description="Low complexity" evidence="14">
    <location>
        <begin position="372"/>
        <end position="388"/>
    </location>
</feature>
<dbReference type="InterPro" id="IPR007529">
    <property type="entry name" value="Znf_HIT"/>
</dbReference>
<dbReference type="SUPFAM" id="SSF144232">
    <property type="entry name" value="HIT/MYND zinc finger-like"/>
    <property type="match status" value="1"/>
</dbReference>
<dbReference type="CDD" id="cd23023">
    <property type="entry name" value="zf-HIT_BCD1"/>
    <property type="match status" value="1"/>
</dbReference>
<keyword evidence="2" id="KW-0690">Ribosome biogenesis</keyword>
<reference evidence="16 17" key="1">
    <citation type="journal article" date="2018" name="BMC Genomics">
        <title>Comparative genome analyses reveal sequence features reflecting distinct modes of host-adaptation between dicot and monocot powdery mildew.</title>
        <authorList>
            <person name="Wu Y."/>
            <person name="Ma X."/>
            <person name="Pan Z."/>
            <person name="Kale S.D."/>
            <person name="Song Y."/>
            <person name="King H."/>
            <person name="Zhang Q."/>
            <person name="Presley C."/>
            <person name="Deng X."/>
            <person name="Wei C.I."/>
            <person name="Xiao S."/>
        </authorList>
    </citation>
    <scope>NUCLEOTIDE SEQUENCE [LARGE SCALE GENOMIC DNA]</scope>
    <source>
        <strain evidence="16">UMSG1</strain>
    </source>
</reference>
<name>A0A420IRN2_9PEZI</name>
<evidence type="ECO:0000256" key="2">
    <source>
        <dbReference type="ARBA" id="ARBA00022517"/>
    </source>
</evidence>